<protein>
    <recommendedName>
        <fullName evidence="3">Excalibur calcium-binding domain-containing protein</fullName>
    </recommendedName>
</protein>
<gene>
    <name evidence="1" type="ORF">SAMN05421757_11616</name>
</gene>
<evidence type="ECO:0008006" key="3">
    <source>
        <dbReference type="Google" id="ProtNLM"/>
    </source>
</evidence>
<evidence type="ECO:0000313" key="2">
    <source>
        <dbReference type="Proteomes" id="UP000198426"/>
    </source>
</evidence>
<sequence>MNFTLCLIAFQALYLSVNQPPASVTPQTSLDRLMLLAQANDCSPRRYCSKSIYSCEDAYWFYRNCSWGGSLDRDNDGVPCENLCYGG</sequence>
<dbReference type="Proteomes" id="UP000198426">
    <property type="component" value="Unassembled WGS sequence"/>
</dbReference>
<dbReference type="RefSeq" id="WP_089235521.1">
    <property type="nucleotide sequence ID" value="NZ_FZOY01000016.1"/>
</dbReference>
<organism evidence="1 2">
    <name type="scientific">Tropicimonas sediminicola</name>
    <dbReference type="NCBI Taxonomy" id="1031541"/>
    <lineage>
        <taxon>Bacteria</taxon>
        <taxon>Pseudomonadati</taxon>
        <taxon>Pseudomonadota</taxon>
        <taxon>Alphaproteobacteria</taxon>
        <taxon>Rhodobacterales</taxon>
        <taxon>Roseobacteraceae</taxon>
        <taxon>Tropicimonas</taxon>
    </lineage>
</organism>
<name>A0A239MBV0_9RHOB</name>
<reference evidence="1 2" key="1">
    <citation type="submission" date="2017-06" db="EMBL/GenBank/DDBJ databases">
        <authorList>
            <person name="Kim H.J."/>
            <person name="Triplett B.A."/>
        </authorList>
    </citation>
    <scope>NUCLEOTIDE SEQUENCE [LARGE SCALE GENOMIC DNA]</scope>
    <source>
        <strain evidence="1 2">DSM 29339</strain>
    </source>
</reference>
<accession>A0A239MBV0</accession>
<keyword evidence="2" id="KW-1185">Reference proteome</keyword>
<proteinExistence type="predicted"/>
<evidence type="ECO:0000313" key="1">
    <source>
        <dbReference type="EMBL" id="SNT40245.1"/>
    </source>
</evidence>
<dbReference type="EMBL" id="FZOY01000016">
    <property type="protein sequence ID" value="SNT40245.1"/>
    <property type="molecule type" value="Genomic_DNA"/>
</dbReference>
<dbReference type="AlphaFoldDB" id="A0A239MBV0"/>
<dbReference type="OrthoDB" id="9805504at2"/>